<dbReference type="Pfam" id="PF03776">
    <property type="entry name" value="MinE"/>
    <property type="match status" value="1"/>
</dbReference>
<keyword evidence="4 6" id="KW-0131">Cell cycle</keyword>
<evidence type="ECO:0000256" key="1">
    <source>
        <dbReference type="ARBA" id="ARBA00008168"/>
    </source>
</evidence>
<dbReference type="GO" id="GO:0032955">
    <property type="term" value="P:regulation of division septum assembly"/>
    <property type="evidence" value="ECO:0007669"/>
    <property type="project" value="InterPro"/>
</dbReference>
<dbReference type="Proteomes" id="UP000028073">
    <property type="component" value="Unassembled WGS sequence"/>
</dbReference>
<evidence type="ECO:0000256" key="3">
    <source>
        <dbReference type="ARBA" id="ARBA00022618"/>
    </source>
</evidence>
<evidence type="ECO:0000313" key="7">
    <source>
        <dbReference type="EMBL" id="KEQ17052.1"/>
    </source>
</evidence>
<dbReference type="GO" id="GO:0042802">
    <property type="term" value="F:identical protein binding"/>
    <property type="evidence" value="ECO:0007669"/>
    <property type="project" value="UniProtKB-ARBA"/>
</dbReference>
<protein>
    <recommendedName>
        <fullName evidence="2 6">Cell division topological specificity factor</fullName>
    </recommendedName>
</protein>
<evidence type="ECO:0000256" key="6">
    <source>
        <dbReference type="HAMAP-Rule" id="MF_00262"/>
    </source>
</evidence>
<name>A0A081NF29_9GAMM</name>
<dbReference type="InterPro" id="IPR005527">
    <property type="entry name" value="MinE"/>
</dbReference>
<dbReference type="InterPro" id="IPR036707">
    <property type="entry name" value="MinE_sf"/>
</dbReference>
<comment type="similarity">
    <text evidence="1 6">Belongs to the MinE family.</text>
</comment>
<dbReference type="OrthoDB" id="9802655at2"/>
<reference evidence="7 8" key="1">
    <citation type="submission" date="2014-06" db="EMBL/GenBank/DDBJ databases">
        <title>Whole Genome Sequences of Three Symbiotic Endozoicomonas Bacteria.</title>
        <authorList>
            <person name="Neave M.J."/>
            <person name="Apprill A."/>
            <person name="Voolstra C.R."/>
        </authorList>
    </citation>
    <scope>NUCLEOTIDE SEQUENCE [LARGE SCALE GENOMIC DNA]</scope>
    <source>
        <strain evidence="7 8">DSM 25634</strain>
    </source>
</reference>
<evidence type="ECO:0000313" key="8">
    <source>
        <dbReference type="Proteomes" id="UP000028073"/>
    </source>
</evidence>
<dbReference type="eggNOG" id="COG0851">
    <property type="taxonomic scope" value="Bacteria"/>
</dbReference>
<proteinExistence type="inferred from homology"/>
<evidence type="ECO:0000256" key="5">
    <source>
        <dbReference type="ARBA" id="ARBA00025265"/>
    </source>
</evidence>
<sequence length="85" mass="9643">MSLLQFFKSKQSECSASVAKERLQILVAHERLSRSSHDFLPAMKQDILDVIEKYFQVADNTISVRLDNEGDCSTLEVNVQLPENS</sequence>
<dbReference type="FunFam" id="3.30.1070.10:FF:000001">
    <property type="entry name" value="Cell division topological specificity factor"/>
    <property type="match status" value="1"/>
</dbReference>
<gene>
    <name evidence="6" type="primary">minE</name>
    <name evidence="7" type="ORF">GZ78_14210</name>
</gene>
<dbReference type="GO" id="GO:0051301">
    <property type="term" value="P:cell division"/>
    <property type="evidence" value="ECO:0007669"/>
    <property type="project" value="UniProtKB-KW"/>
</dbReference>
<dbReference type="HAMAP" id="MF_00262">
    <property type="entry name" value="MinE"/>
    <property type="match status" value="1"/>
</dbReference>
<comment type="function">
    <text evidence="5 6">Prevents the cell division inhibition by proteins MinC and MinD at internal division sites while permitting inhibition at polar sites. This ensures cell division at the proper site by restricting the formation of a division septum at the midpoint of the long axis of the cell.</text>
</comment>
<accession>A0A081NF29</accession>
<organism evidence="7 8">
    <name type="scientific">Endozoicomonas numazuensis</name>
    <dbReference type="NCBI Taxonomy" id="1137799"/>
    <lineage>
        <taxon>Bacteria</taxon>
        <taxon>Pseudomonadati</taxon>
        <taxon>Pseudomonadota</taxon>
        <taxon>Gammaproteobacteria</taxon>
        <taxon>Oceanospirillales</taxon>
        <taxon>Endozoicomonadaceae</taxon>
        <taxon>Endozoicomonas</taxon>
    </lineage>
</organism>
<dbReference type="Gene3D" id="3.30.1070.10">
    <property type="entry name" value="Cell division topological specificity factor MinE"/>
    <property type="match status" value="1"/>
</dbReference>
<dbReference type="STRING" id="1137799.GZ78_14210"/>
<dbReference type="NCBIfam" id="NF001422">
    <property type="entry name" value="PRK00296.1"/>
    <property type="match status" value="1"/>
</dbReference>
<keyword evidence="3 6" id="KW-0132">Cell division</keyword>
<dbReference type="NCBIfam" id="TIGR01215">
    <property type="entry name" value="minE"/>
    <property type="match status" value="1"/>
</dbReference>
<keyword evidence="8" id="KW-1185">Reference proteome</keyword>
<dbReference type="AlphaFoldDB" id="A0A081NF29"/>
<dbReference type="SUPFAM" id="SSF55229">
    <property type="entry name" value="Cell division protein MinE topological specificity domain"/>
    <property type="match status" value="1"/>
</dbReference>
<evidence type="ECO:0000256" key="2">
    <source>
        <dbReference type="ARBA" id="ARBA00020112"/>
    </source>
</evidence>
<dbReference type="EMBL" id="JOKH01000003">
    <property type="protein sequence ID" value="KEQ17052.1"/>
    <property type="molecule type" value="Genomic_DNA"/>
</dbReference>
<comment type="caution">
    <text evidence="7">The sequence shown here is derived from an EMBL/GenBank/DDBJ whole genome shotgun (WGS) entry which is preliminary data.</text>
</comment>
<evidence type="ECO:0000256" key="4">
    <source>
        <dbReference type="ARBA" id="ARBA00023306"/>
    </source>
</evidence>
<dbReference type="RefSeq" id="WP_034836834.1">
    <property type="nucleotide sequence ID" value="NZ_JOKH01000003.1"/>
</dbReference>